<gene>
    <name evidence="5" type="ORF">HKBW3S25_02036</name>
</gene>
<accession>A0A6V8P632</accession>
<dbReference type="InterPro" id="IPR036388">
    <property type="entry name" value="WH-like_DNA-bd_sf"/>
</dbReference>
<dbReference type="InterPro" id="IPR002577">
    <property type="entry name" value="HTH_HxlR"/>
</dbReference>
<dbReference type="AlphaFoldDB" id="A0A6V8P632"/>
<evidence type="ECO:0000313" key="5">
    <source>
        <dbReference type="EMBL" id="GFP26541.1"/>
    </source>
</evidence>
<protein>
    <recommendedName>
        <fullName evidence="4">HTH hxlR-type domain-containing protein</fullName>
    </recommendedName>
</protein>
<dbReference type="PROSITE" id="PS51118">
    <property type="entry name" value="HTH_HXLR"/>
    <property type="match status" value="1"/>
</dbReference>
<keyword evidence="2" id="KW-0238">DNA-binding</keyword>
<dbReference type="GO" id="GO:0003677">
    <property type="term" value="F:DNA binding"/>
    <property type="evidence" value="ECO:0007669"/>
    <property type="project" value="UniProtKB-KW"/>
</dbReference>
<evidence type="ECO:0000256" key="1">
    <source>
        <dbReference type="ARBA" id="ARBA00023015"/>
    </source>
</evidence>
<name>A0A6V8P632_9ACTN</name>
<reference evidence="5 6" key="1">
    <citation type="journal article" date="2020" name="Front. Microbiol.">
        <title>Single-cell genomics of novel Actinobacteria with the Wood-Ljungdahl pathway discovered in a serpentinizing system.</title>
        <authorList>
            <person name="Merino N."/>
            <person name="Kawai M."/>
            <person name="Boyd E.S."/>
            <person name="Colman D.R."/>
            <person name="McGlynn S.E."/>
            <person name="Nealson K.H."/>
            <person name="Kurokawa K."/>
            <person name="Hongoh Y."/>
        </authorList>
    </citation>
    <scope>NUCLEOTIDE SEQUENCE [LARGE SCALE GENOMIC DNA]</scope>
    <source>
        <strain evidence="5 6">S25</strain>
    </source>
</reference>
<organism evidence="5 6">
    <name type="scientific">Candidatus Hakubella thermalkaliphila</name>
    <dbReference type="NCBI Taxonomy" id="2754717"/>
    <lineage>
        <taxon>Bacteria</taxon>
        <taxon>Bacillati</taxon>
        <taxon>Actinomycetota</taxon>
        <taxon>Actinomycetota incertae sedis</taxon>
        <taxon>Candidatus Hakubellales</taxon>
        <taxon>Candidatus Hakubellaceae</taxon>
        <taxon>Candidatus Hakubella</taxon>
    </lineage>
</organism>
<feature type="domain" description="HTH hxlR-type" evidence="4">
    <location>
        <begin position="1"/>
        <end position="74"/>
    </location>
</feature>
<sequence>SLYNGPLRFGALQQATGLPPRTLSLRLKELEAFGLISRTEYSEAPPRVEYALTSLGQALQPALKALAQWEARLG</sequence>
<keyword evidence="3" id="KW-0804">Transcription</keyword>
<evidence type="ECO:0000256" key="2">
    <source>
        <dbReference type="ARBA" id="ARBA00023125"/>
    </source>
</evidence>
<proteinExistence type="predicted"/>
<evidence type="ECO:0000313" key="6">
    <source>
        <dbReference type="Proteomes" id="UP000543224"/>
    </source>
</evidence>
<dbReference type="Proteomes" id="UP000543224">
    <property type="component" value="Unassembled WGS sequence"/>
</dbReference>
<dbReference type="SUPFAM" id="SSF46785">
    <property type="entry name" value="Winged helix' DNA-binding domain"/>
    <property type="match status" value="1"/>
</dbReference>
<keyword evidence="1" id="KW-0805">Transcription regulation</keyword>
<dbReference type="Gene3D" id="1.10.10.10">
    <property type="entry name" value="Winged helix-like DNA-binding domain superfamily/Winged helix DNA-binding domain"/>
    <property type="match status" value="1"/>
</dbReference>
<evidence type="ECO:0000256" key="3">
    <source>
        <dbReference type="ARBA" id="ARBA00023163"/>
    </source>
</evidence>
<comment type="caution">
    <text evidence="5">The sequence shown here is derived from an EMBL/GenBank/DDBJ whole genome shotgun (WGS) entry which is preliminary data.</text>
</comment>
<dbReference type="EMBL" id="BLRX01000682">
    <property type="protein sequence ID" value="GFP26541.1"/>
    <property type="molecule type" value="Genomic_DNA"/>
</dbReference>
<evidence type="ECO:0000259" key="4">
    <source>
        <dbReference type="PROSITE" id="PS51118"/>
    </source>
</evidence>
<dbReference type="PANTHER" id="PTHR33204">
    <property type="entry name" value="TRANSCRIPTIONAL REGULATOR, MARR FAMILY"/>
    <property type="match status" value="1"/>
</dbReference>
<dbReference type="Pfam" id="PF01638">
    <property type="entry name" value="HxlR"/>
    <property type="match status" value="1"/>
</dbReference>
<dbReference type="InterPro" id="IPR036390">
    <property type="entry name" value="WH_DNA-bd_sf"/>
</dbReference>
<feature type="non-terminal residue" evidence="5">
    <location>
        <position position="1"/>
    </location>
</feature>